<comment type="caution">
    <text evidence="2">The sequence shown here is derived from an EMBL/GenBank/DDBJ whole genome shotgun (WGS) entry which is preliminary data.</text>
</comment>
<name>A0A9W6THT2_9STRA</name>
<feature type="coiled-coil region" evidence="1">
    <location>
        <begin position="89"/>
        <end position="123"/>
    </location>
</feature>
<sequence>MSSPDAEFLAEVEDFLLACDLPTFPLQALQEAENNEEMISALAVAPTQESVVDSVAPVSKPGKRLHDVDATEILKLARAKDRKRRSVYRERRRIEKENLNRQVEELSSRVDELQKTKNSEASAGWEKIAKRQLQARVNAEAEQRQLLSAVGSRSKLIGKLHSVVRNSVSTDTLGQVDPGEAAYQRKRIRLEASDVIFLKLEHNLNNFFSRNTG</sequence>
<evidence type="ECO:0000256" key="1">
    <source>
        <dbReference type="SAM" id="Coils"/>
    </source>
</evidence>
<keyword evidence="1" id="KW-0175">Coiled coil</keyword>
<dbReference type="EMBL" id="BSXW01000137">
    <property type="protein sequence ID" value="GMF12989.1"/>
    <property type="molecule type" value="Genomic_DNA"/>
</dbReference>
<proteinExistence type="predicted"/>
<dbReference type="AlphaFoldDB" id="A0A9W6THT2"/>
<protein>
    <submittedName>
        <fullName evidence="2">Unnamed protein product</fullName>
    </submittedName>
</protein>
<keyword evidence="3" id="KW-1185">Reference proteome</keyword>
<evidence type="ECO:0000313" key="3">
    <source>
        <dbReference type="Proteomes" id="UP001165083"/>
    </source>
</evidence>
<organism evidence="2 3">
    <name type="scientific">Phytophthora lilii</name>
    <dbReference type="NCBI Taxonomy" id="2077276"/>
    <lineage>
        <taxon>Eukaryota</taxon>
        <taxon>Sar</taxon>
        <taxon>Stramenopiles</taxon>
        <taxon>Oomycota</taxon>
        <taxon>Peronosporomycetes</taxon>
        <taxon>Peronosporales</taxon>
        <taxon>Peronosporaceae</taxon>
        <taxon>Phytophthora</taxon>
    </lineage>
</organism>
<reference evidence="2" key="1">
    <citation type="submission" date="2023-04" db="EMBL/GenBank/DDBJ databases">
        <title>Phytophthora lilii NBRC 32176.</title>
        <authorList>
            <person name="Ichikawa N."/>
            <person name="Sato H."/>
            <person name="Tonouchi N."/>
        </authorList>
    </citation>
    <scope>NUCLEOTIDE SEQUENCE</scope>
    <source>
        <strain evidence="2">NBRC 32176</strain>
    </source>
</reference>
<dbReference type="Proteomes" id="UP001165083">
    <property type="component" value="Unassembled WGS sequence"/>
</dbReference>
<accession>A0A9W6THT2</accession>
<evidence type="ECO:0000313" key="2">
    <source>
        <dbReference type="EMBL" id="GMF12989.1"/>
    </source>
</evidence>
<gene>
    <name evidence="2" type="ORF">Plil01_000352100</name>
</gene>